<organism evidence="18 19">
    <name type="scientific">Rhamnella rubrinervis</name>
    <dbReference type="NCBI Taxonomy" id="2594499"/>
    <lineage>
        <taxon>Eukaryota</taxon>
        <taxon>Viridiplantae</taxon>
        <taxon>Streptophyta</taxon>
        <taxon>Embryophyta</taxon>
        <taxon>Tracheophyta</taxon>
        <taxon>Spermatophyta</taxon>
        <taxon>Magnoliopsida</taxon>
        <taxon>eudicotyledons</taxon>
        <taxon>Gunneridae</taxon>
        <taxon>Pentapetalae</taxon>
        <taxon>rosids</taxon>
        <taxon>fabids</taxon>
        <taxon>Rosales</taxon>
        <taxon>Rhamnaceae</taxon>
        <taxon>rhamnoid group</taxon>
        <taxon>Rhamneae</taxon>
        <taxon>Rhamnella</taxon>
    </lineage>
</organism>
<proteinExistence type="inferred from homology"/>
<evidence type="ECO:0000256" key="12">
    <source>
        <dbReference type="ARBA" id="ARBA00048679"/>
    </source>
</evidence>
<dbReference type="InterPro" id="IPR000719">
    <property type="entry name" value="Prot_kinase_dom"/>
</dbReference>
<keyword evidence="14" id="KW-1133">Transmembrane helix</keyword>
<dbReference type="PANTHER" id="PTHR27002:SF1082">
    <property type="entry name" value="OS06G0693000 PROTEIN"/>
    <property type="match status" value="1"/>
</dbReference>
<dbReference type="PROSITE" id="PS50948">
    <property type="entry name" value="PAN"/>
    <property type="match status" value="1"/>
</dbReference>
<dbReference type="GO" id="GO:0005886">
    <property type="term" value="C:plasma membrane"/>
    <property type="evidence" value="ECO:0007669"/>
    <property type="project" value="UniProtKB-SubCell"/>
</dbReference>
<protein>
    <recommendedName>
        <fullName evidence="13">Receptor-like serine/threonine-protein kinase</fullName>
        <ecNumber evidence="13">2.7.11.1</ecNumber>
    </recommendedName>
</protein>
<dbReference type="FunFam" id="1.10.510.10:FF:000060">
    <property type="entry name" value="G-type lectin S-receptor-like serine/threonine-protein kinase"/>
    <property type="match status" value="1"/>
</dbReference>
<keyword evidence="14" id="KW-0472">Membrane</keyword>
<evidence type="ECO:0000256" key="7">
    <source>
        <dbReference type="ARBA" id="ARBA00022777"/>
    </source>
</evidence>
<feature type="domain" description="Protein kinase" evidence="15">
    <location>
        <begin position="507"/>
        <end position="786"/>
    </location>
</feature>
<evidence type="ECO:0000259" key="16">
    <source>
        <dbReference type="PROSITE" id="PS50927"/>
    </source>
</evidence>
<dbReference type="Gene3D" id="1.10.510.10">
    <property type="entry name" value="Transferase(Phosphotransferase) domain 1"/>
    <property type="match status" value="1"/>
</dbReference>
<dbReference type="SMART" id="SM00108">
    <property type="entry name" value="B_lectin"/>
    <property type="match status" value="1"/>
</dbReference>
<dbReference type="InterPro" id="IPR003609">
    <property type="entry name" value="Pan_app"/>
</dbReference>
<dbReference type="SMART" id="SM00220">
    <property type="entry name" value="S_TKc"/>
    <property type="match status" value="1"/>
</dbReference>
<keyword evidence="6 13" id="KW-0547">Nucleotide-binding</keyword>
<dbReference type="AlphaFoldDB" id="A0A8K0HFR6"/>
<comment type="catalytic activity">
    <reaction evidence="12 13">
        <text>L-seryl-[protein] + ATP = O-phospho-L-seryl-[protein] + ADP + H(+)</text>
        <dbReference type="Rhea" id="RHEA:17989"/>
        <dbReference type="Rhea" id="RHEA-COMP:9863"/>
        <dbReference type="Rhea" id="RHEA-COMP:11604"/>
        <dbReference type="ChEBI" id="CHEBI:15378"/>
        <dbReference type="ChEBI" id="CHEBI:29999"/>
        <dbReference type="ChEBI" id="CHEBI:30616"/>
        <dbReference type="ChEBI" id="CHEBI:83421"/>
        <dbReference type="ChEBI" id="CHEBI:456216"/>
        <dbReference type="EC" id="2.7.11.1"/>
    </reaction>
</comment>
<dbReference type="EMBL" id="VOIH02000003">
    <property type="protein sequence ID" value="KAF3451601.1"/>
    <property type="molecule type" value="Genomic_DNA"/>
</dbReference>
<dbReference type="InterPro" id="IPR000858">
    <property type="entry name" value="S_locus_glycoprot_dom"/>
</dbReference>
<dbReference type="PIRSF" id="PIRSF000641">
    <property type="entry name" value="SRK"/>
    <property type="match status" value="1"/>
</dbReference>
<comment type="similarity">
    <text evidence="13">Belongs to the protein kinase superfamily. Ser/Thr protein kinase family.</text>
</comment>
<keyword evidence="14" id="KW-0812">Transmembrane</keyword>
<dbReference type="InterPro" id="IPR008271">
    <property type="entry name" value="Ser/Thr_kinase_AS"/>
</dbReference>
<keyword evidence="3 13" id="KW-0723">Serine/threonine-protein kinase</keyword>
<dbReference type="InterPro" id="IPR001480">
    <property type="entry name" value="Bulb-type_lectin_dom"/>
</dbReference>
<dbReference type="Proteomes" id="UP000796880">
    <property type="component" value="Unassembled WGS sequence"/>
</dbReference>
<dbReference type="GO" id="GO:0004674">
    <property type="term" value="F:protein serine/threonine kinase activity"/>
    <property type="evidence" value="ECO:0007669"/>
    <property type="project" value="UniProtKB-KW"/>
</dbReference>
<keyword evidence="5" id="KW-0732">Signal</keyword>
<dbReference type="InterPro" id="IPR024171">
    <property type="entry name" value="SRK-like_kinase"/>
</dbReference>
<sequence length="828" mass="93370">MWDTRMTNMETPAMEYFTLLLNIIQQHCNSCLFFVEFCTAIDTITFSQSINNSESITCNSGVFTLGFFNPVNSTNRYLGIWYSFSPSVVVWVANRDKPLRDSSGILKISEDGNLVVVSNSGNGEVLWSSNVSYPATNPTSETLAKSNAELLDSGNFVLKDYQGKTIWESFLHPTDTFLPTMKLIINSKEHSKVQLTSWKSISDPSIGSFSAGMEPRAIPEGFVMKRGHPIWRTGPWNGQFFLGTFDLNYGYHDATSVVDDKEGTVYVTFDYANNYSVSRFALNWEGILVQSYWDIANKKWVFPKTGISPLSKCETYGTCGAFGFCYILSEFPACRCLRGFEPKNVQEWNRGNWSSGCVRRTPVQCEKSNCQELCLNNCTCTAYAYDRGIGCMTWNGDLIDLIRLPTGAGSDLYVRLAYSDLPKRRQYLAKIITVAVIIGIIVIATSGYFLRRWIYKQRVTKRKSLERGIESLKLAGENMIPNNLNQVKLQNLQLFTFEKLASATNNFSPDNLLGKGGFGPVYRGKLENESEVAVKRLSRASGQGLVEFTNEVVVISELQHRNLVSLLGCCIDGEERMLIYEFMPNKSLDAFIFDPVEKVILDWRKRFGIIEGIGRGLLYLHRDSRLKIIHRDLKPSNILLDKELNPKISDFGMARIFGGNEDHANTKRVVGTYGYMSPEYAINGLFSEKSDVFSFGVLLLEIVSGRRNNNFHRDDEQLSLLELAWKLWNQENNIIGLIDRALICNEEAVEVEIKRCIQVGLLCVQESARDRPTMPTILSMLNSEIVNLATPKKPAFTDRHIGTDTNSSQLSQDKCSNNNISVTTIHGR</sequence>
<evidence type="ECO:0000313" key="19">
    <source>
        <dbReference type="Proteomes" id="UP000796880"/>
    </source>
</evidence>
<dbReference type="EC" id="2.7.11.1" evidence="13"/>
<evidence type="ECO:0000256" key="9">
    <source>
        <dbReference type="ARBA" id="ARBA00023157"/>
    </source>
</evidence>
<keyword evidence="10" id="KW-0325">Glycoprotein</keyword>
<evidence type="ECO:0000313" key="18">
    <source>
        <dbReference type="EMBL" id="KAF3451601.1"/>
    </source>
</evidence>
<evidence type="ECO:0000256" key="14">
    <source>
        <dbReference type="SAM" id="Phobius"/>
    </source>
</evidence>
<dbReference type="FunFam" id="3.30.200.20:FF:000195">
    <property type="entry name" value="G-type lectin S-receptor-like serine/threonine-protein kinase"/>
    <property type="match status" value="1"/>
</dbReference>
<keyword evidence="4 13" id="KW-0808">Transferase</keyword>
<dbReference type="GO" id="GO:0048544">
    <property type="term" value="P:recognition of pollen"/>
    <property type="evidence" value="ECO:0007669"/>
    <property type="project" value="InterPro"/>
</dbReference>
<dbReference type="Pfam" id="PF00954">
    <property type="entry name" value="S_locus_glycop"/>
    <property type="match status" value="1"/>
</dbReference>
<feature type="transmembrane region" description="Helical" evidence="14">
    <location>
        <begin position="427"/>
        <end position="450"/>
    </location>
</feature>
<dbReference type="Pfam" id="PF01453">
    <property type="entry name" value="B_lectin"/>
    <property type="match status" value="1"/>
</dbReference>
<dbReference type="FunFam" id="2.90.10.10:FF:000001">
    <property type="entry name" value="G-type lectin S-receptor-like serine/threonine-protein kinase"/>
    <property type="match status" value="1"/>
</dbReference>
<evidence type="ECO:0000259" key="17">
    <source>
        <dbReference type="PROSITE" id="PS50948"/>
    </source>
</evidence>
<dbReference type="Gene3D" id="3.30.200.20">
    <property type="entry name" value="Phosphorylase Kinase, domain 1"/>
    <property type="match status" value="1"/>
</dbReference>
<feature type="domain" description="Bulb-type lectin" evidence="16">
    <location>
        <begin position="41"/>
        <end position="171"/>
    </location>
</feature>
<gene>
    <name evidence="18" type="ORF">FNV43_RR07696</name>
</gene>
<keyword evidence="19" id="KW-1185">Reference proteome</keyword>
<dbReference type="PROSITE" id="PS00108">
    <property type="entry name" value="PROTEIN_KINASE_ST"/>
    <property type="match status" value="1"/>
</dbReference>
<evidence type="ECO:0000256" key="10">
    <source>
        <dbReference type="ARBA" id="ARBA00023180"/>
    </source>
</evidence>
<dbReference type="PROSITE" id="PS50927">
    <property type="entry name" value="BULB_LECTIN"/>
    <property type="match status" value="1"/>
</dbReference>
<dbReference type="Pfam" id="PF07714">
    <property type="entry name" value="PK_Tyr_Ser-Thr"/>
    <property type="match status" value="1"/>
</dbReference>
<evidence type="ECO:0000256" key="8">
    <source>
        <dbReference type="ARBA" id="ARBA00022840"/>
    </source>
</evidence>
<dbReference type="CDD" id="cd01098">
    <property type="entry name" value="PAN_AP_plant"/>
    <property type="match status" value="1"/>
</dbReference>
<name>A0A8K0HFR6_9ROSA</name>
<evidence type="ECO:0000256" key="1">
    <source>
        <dbReference type="ARBA" id="ARBA00004251"/>
    </source>
</evidence>
<keyword evidence="8 13" id="KW-0067">ATP-binding</keyword>
<reference evidence="18" key="1">
    <citation type="submission" date="2020-03" db="EMBL/GenBank/DDBJ databases">
        <title>A high-quality chromosome-level genome assembly of a woody plant with both climbing and erect habits, Rhamnella rubrinervis.</title>
        <authorList>
            <person name="Lu Z."/>
            <person name="Yang Y."/>
            <person name="Zhu X."/>
            <person name="Sun Y."/>
        </authorList>
    </citation>
    <scope>NUCLEOTIDE SEQUENCE</scope>
    <source>
        <strain evidence="18">BYM</strain>
        <tissue evidence="18">Leaf</tissue>
    </source>
</reference>
<accession>A0A8K0HFR6</accession>
<dbReference type="InterPro" id="IPR011009">
    <property type="entry name" value="Kinase-like_dom_sf"/>
</dbReference>
<dbReference type="SUPFAM" id="SSF51110">
    <property type="entry name" value="alpha-D-mannose-specific plant lectins"/>
    <property type="match status" value="1"/>
</dbReference>
<dbReference type="CDD" id="cd00028">
    <property type="entry name" value="B_lectin"/>
    <property type="match status" value="1"/>
</dbReference>
<comment type="subcellular location">
    <subcellularLocation>
        <location evidence="1">Cell membrane</location>
        <topology evidence="1">Single-pass type I membrane protein</topology>
    </subcellularLocation>
</comment>
<dbReference type="OrthoDB" id="1934880at2759"/>
<comment type="catalytic activity">
    <reaction evidence="11 13">
        <text>L-threonyl-[protein] + ATP = O-phospho-L-threonyl-[protein] + ADP + H(+)</text>
        <dbReference type="Rhea" id="RHEA:46608"/>
        <dbReference type="Rhea" id="RHEA-COMP:11060"/>
        <dbReference type="Rhea" id="RHEA-COMP:11605"/>
        <dbReference type="ChEBI" id="CHEBI:15378"/>
        <dbReference type="ChEBI" id="CHEBI:30013"/>
        <dbReference type="ChEBI" id="CHEBI:30616"/>
        <dbReference type="ChEBI" id="CHEBI:61977"/>
        <dbReference type="ChEBI" id="CHEBI:456216"/>
        <dbReference type="EC" id="2.7.11.1"/>
    </reaction>
</comment>
<dbReference type="SUPFAM" id="SSF56112">
    <property type="entry name" value="Protein kinase-like (PK-like)"/>
    <property type="match status" value="1"/>
</dbReference>
<feature type="domain" description="Apple" evidence="17">
    <location>
        <begin position="336"/>
        <end position="417"/>
    </location>
</feature>
<evidence type="ECO:0000256" key="11">
    <source>
        <dbReference type="ARBA" id="ARBA00047899"/>
    </source>
</evidence>
<evidence type="ECO:0000256" key="4">
    <source>
        <dbReference type="ARBA" id="ARBA00022679"/>
    </source>
</evidence>
<evidence type="ECO:0000256" key="6">
    <source>
        <dbReference type="ARBA" id="ARBA00022741"/>
    </source>
</evidence>
<dbReference type="Gene3D" id="2.90.10.10">
    <property type="entry name" value="Bulb-type lectin domain"/>
    <property type="match status" value="1"/>
</dbReference>
<keyword evidence="9" id="KW-1015">Disulfide bond</keyword>
<evidence type="ECO:0000259" key="15">
    <source>
        <dbReference type="PROSITE" id="PS50011"/>
    </source>
</evidence>
<evidence type="ECO:0000256" key="5">
    <source>
        <dbReference type="ARBA" id="ARBA00022729"/>
    </source>
</evidence>
<dbReference type="CDD" id="cd14066">
    <property type="entry name" value="STKc_IRAK"/>
    <property type="match status" value="1"/>
</dbReference>
<evidence type="ECO:0000256" key="2">
    <source>
        <dbReference type="ARBA" id="ARBA00022475"/>
    </source>
</evidence>
<evidence type="ECO:0000256" key="3">
    <source>
        <dbReference type="ARBA" id="ARBA00022527"/>
    </source>
</evidence>
<dbReference type="InterPro" id="IPR001245">
    <property type="entry name" value="Ser-Thr/Tyr_kinase_cat_dom"/>
</dbReference>
<dbReference type="PROSITE" id="PS50011">
    <property type="entry name" value="PROTEIN_KINASE_DOM"/>
    <property type="match status" value="1"/>
</dbReference>
<dbReference type="Pfam" id="PF08276">
    <property type="entry name" value="PAN_2"/>
    <property type="match status" value="1"/>
</dbReference>
<keyword evidence="7 13" id="KW-0418">Kinase</keyword>
<keyword evidence="2" id="KW-1003">Cell membrane</keyword>
<dbReference type="PANTHER" id="PTHR27002">
    <property type="entry name" value="RECEPTOR-LIKE SERINE/THREONINE-PROTEIN KINASE SD1-8"/>
    <property type="match status" value="1"/>
</dbReference>
<dbReference type="GO" id="GO:0005524">
    <property type="term" value="F:ATP binding"/>
    <property type="evidence" value="ECO:0007669"/>
    <property type="project" value="UniProtKB-KW"/>
</dbReference>
<comment type="caution">
    <text evidence="18">The sequence shown here is derived from an EMBL/GenBank/DDBJ whole genome shotgun (WGS) entry which is preliminary data.</text>
</comment>
<dbReference type="InterPro" id="IPR036426">
    <property type="entry name" value="Bulb-type_lectin_dom_sf"/>
</dbReference>
<evidence type="ECO:0000256" key="13">
    <source>
        <dbReference type="PIRNR" id="PIRNR000641"/>
    </source>
</evidence>